<dbReference type="AlphaFoldDB" id="A0A7X9FPZ5"/>
<evidence type="ECO:0000313" key="2">
    <source>
        <dbReference type="Proteomes" id="UP000524246"/>
    </source>
</evidence>
<protein>
    <submittedName>
        <fullName evidence="1">Uncharacterized protein</fullName>
    </submittedName>
</protein>
<reference evidence="1 2" key="1">
    <citation type="journal article" date="2020" name="Biotechnol. Biofuels">
        <title>New insights from the biogas microbiome by comprehensive genome-resolved metagenomics of nearly 1600 species originating from multiple anaerobic digesters.</title>
        <authorList>
            <person name="Campanaro S."/>
            <person name="Treu L."/>
            <person name="Rodriguez-R L.M."/>
            <person name="Kovalovszki A."/>
            <person name="Ziels R.M."/>
            <person name="Maus I."/>
            <person name="Zhu X."/>
            <person name="Kougias P.G."/>
            <person name="Basile A."/>
            <person name="Luo G."/>
            <person name="Schluter A."/>
            <person name="Konstantinidis K.T."/>
            <person name="Angelidaki I."/>
        </authorList>
    </citation>
    <scope>NUCLEOTIDE SEQUENCE [LARGE SCALE GENOMIC DNA]</scope>
    <source>
        <strain evidence="1">AS27yjCOA_65</strain>
    </source>
</reference>
<dbReference type="EMBL" id="JAAZON010000127">
    <property type="protein sequence ID" value="NMC62165.1"/>
    <property type="molecule type" value="Genomic_DNA"/>
</dbReference>
<sequence>MSNRSSGITLNINLEDLIKGFDAHEQIKRGAEPVNPEESNKDEFKKRKNITPDFAQSYSGKGMLLDVII</sequence>
<evidence type="ECO:0000313" key="1">
    <source>
        <dbReference type="EMBL" id="NMC62165.1"/>
    </source>
</evidence>
<accession>A0A7X9FPZ5</accession>
<name>A0A7X9FPZ5_9DELT</name>
<dbReference type="Proteomes" id="UP000524246">
    <property type="component" value="Unassembled WGS sequence"/>
</dbReference>
<organism evidence="1 2">
    <name type="scientific">SAR324 cluster bacterium</name>
    <dbReference type="NCBI Taxonomy" id="2024889"/>
    <lineage>
        <taxon>Bacteria</taxon>
        <taxon>Deltaproteobacteria</taxon>
        <taxon>SAR324 cluster</taxon>
    </lineage>
</organism>
<proteinExistence type="predicted"/>
<comment type="caution">
    <text evidence="1">The sequence shown here is derived from an EMBL/GenBank/DDBJ whole genome shotgun (WGS) entry which is preliminary data.</text>
</comment>
<gene>
    <name evidence="1" type="ORF">GYA55_03260</name>
</gene>